<proteinExistence type="predicted"/>
<organism evidence="1 2">
    <name type="scientific">Alicyclobacillus sendaiensis PA2</name>
    <dbReference type="NCBI Taxonomy" id="3029425"/>
    <lineage>
        <taxon>Bacteria</taxon>
        <taxon>Bacillati</taxon>
        <taxon>Bacillota</taxon>
        <taxon>Bacilli</taxon>
        <taxon>Bacillales</taxon>
        <taxon>Alicyclobacillaceae</taxon>
        <taxon>Alicyclobacillus</taxon>
    </lineage>
</organism>
<keyword evidence="2" id="KW-1185">Reference proteome</keyword>
<sequence>MSRQDALMKALTRSLSGGALDAIGVHGVELLEPVETELPANVLRMDRVWRTADGHLFHLEFQATRETTLHRFLEYDARLANHMRCPIRTVILYHASISSAPEELNIGTAVYRVENVFLAHVDGDRALDEVEHHLRDGRWEPRDRLRLALAMNMRLSDPLRAFDRVLSLIPEVRDPSERELVVSALLTIGEQALSEEQRLRLRRELRNMYRLVDEIFEDGRREGHLEGFKEGLQEGIEKGIETGIEMGTAMGVRRVARNMLEAGMPCEVIERATGLSRDEIEALRKQMN</sequence>
<dbReference type="Proteomes" id="UP001529245">
    <property type="component" value="Unassembled WGS sequence"/>
</dbReference>
<evidence type="ECO:0000313" key="2">
    <source>
        <dbReference type="Proteomes" id="UP001529245"/>
    </source>
</evidence>
<dbReference type="EMBL" id="JASGCB010000014">
    <property type="protein sequence ID" value="MDI9260364.1"/>
    <property type="molecule type" value="Genomic_DNA"/>
</dbReference>
<protein>
    <recommendedName>
        <fullName evidence="3">Rpn family recombination-promoting nuclease/putative transposase</fullName>
    </recommendedName>
</protein>
<evidence type="ECO:0008006" key="3">
    <source>
        <dbReference type="Google" id="ProtNLM"/>
    </source>
</evidence>
<evidence type="ECO:0000313" key="1">
    <source>
        <dbReference type="EMBL" id="MDI9260364.1"/>
    </source>
</evidence>
<accession>A0ABT6XZ53</accession>
<name>A0ABT6XZ53_ALISE</name>
<gene>
    <name evidence="1" type="ORF">QID03_09190</name>
</gene>
<dbReference type="RefSeq" id="WP_283203844.1">
    <property type="nucleotide sequence ID" value="NZ_JASGCB010000014.1"/>
</dbReference>
<comment type="caution">
    <text evidence="1">The sequence shown here is derived from an EMBL/GenBank/DDBJ whole genome shotgun (WGS) entry which is preliminary data.</text>
</comment>
<reference evidence="1 2" key="1">
    <citation type="submission" date="2023-04" db="EMBL/GenBank/DDBJ databases">
        <title>A. sendaiensis sub sp. chiapanensis a novel subspecie with specific adaptation in bacterial cell wall isolated from an active volcano.</title>
        <authorList>
            <person name="Alvarez Gutierrez P.E."/>
            <person name="Ortiz Cortes L.Y."/>
        </authorList>
    </citation>
    <scope>NUCLEOTIDE SEQUENCE [LARGE SCALE GENOMIC DNA]</scope>
    <source>
        <strain evidence="1 2">PA2</strain>
    </source>
</reference>